<dbReference type="InterPro" id="IPR027417">
    <property type="entry name" value="P-loop_NTPase"/>
</dbReference>
<keyword evidence="2" id="KW-0813">Transport</keyword>
<feature type="transmembrane region" description="Helical" evidence="9">
    <location>
        <begin position="158"/>
        <end position="177"/>
    </location>
</feature>
<feature type="transmembrane region" description="Helical" evidence="9">
    <location>
        <begin position="131"/>
        <end position="152"/>
    </location>
</feature>
<dbReference type="InterPro" id="IPR015856">
    <property type="entry name" value="ABC_transpr_CbiO/EcfA_su"/>
</dbReference>
<dbReference type="SMART" id="SM00382">
    <property type="entry name" value="AAA"/>
    <property type="match status" value="1"/>
</dbReference>
<evidence type="ECO:0000256" key="1">
    <source>
        <dbReference type="ARBA" id="ARBA00004651"/>
    </source>
</evidence>
<dbReference type="GO" id="GO:0005886">
    <property type="term" value="C:plasma membrane"/>
    <property type="evidence" value="ECO:0007669"/>
    <property type="project" value="UniProtKB-SubCell"/>
</dbReference>
<reference evidence="12 13" key="1">
    <citation type="submission" date="2018-04" db="EMBL/GenBank/DDBJ databases">
        <title>Genomic Encyclopedia of Type Strains, Phase IV (KMG-IV): sequencing the most valuable type-strain genomes for metagenomic binning, comparative biology and taxonomic classification.</title>
        <authorList>
            <person name="Goeker M."/>
        </authorList>
    </citation>
    <scope>NUCLEOTIDE SEQUENCE [LARGE SCALE GENOMIC DNA]</scope>
    <source>
        <strain evidence="12 13">DSM 10065</strain>
    </source>
</reference>
<feature type="domain" description="ABC transporter" evidence="10">
    <location>
        <begin position="344"/>
        <end position="573"/>
    </location>
</feature>
<dbReference type="GO" id="GO:0016887">
    <property type="term" value="F:ATP hydrolysis activity"/>
    <property type="evidence" value="ECO:0007669"/>
    <property type="project" value="InterPro"/>
</dbReference>
<dbReference type="InterPro" id="IPR005898">
    <property type="entry name" value="Cyc_pep_transpt_SyrD/YojI"/>
</dbReference>
<keyword evidence="5" id="KW-0547">Nucleotide-binding</keyword>
<evidence type="ECO:0000259" key="10">
    <source>
        <dbReference type="PROSITE" id="PS50893"/>
    </source>
</evidence>
<gene>
    <name evidence="12" type="ORF">C7440_1603</name>
</gene>
<evidence type="ECO:0000259" key="11">
    <source>
        <dbReference type="PROSITE" id="PS50929"/>
    </source>
</evidence>
<keyword evidence="13" id="KW-1185">Reference proteome</keyword>
<dbReference type="GO" id="GO:0015833">
    <property type="term" value="P:peptide transport"/>
    <property type="evidence" value="ECO:0007669"/>
    <property type="project" value="InterPro"/>
</dbReference>
<dbReference type="Pfam" id="PF00005">
    <property type="entry name" value="ABC_tran"/>
    <property type="match status" value="1"/>
</dbReference>
<evidence type="ECO:0000256" key="9">
    <source>
        <dbReference type="SAM" id="Phobius"/>
    </source>
</evidence>
<name>A0A2U1CM95_9BURK</name>
<evidence type="ECO:0000256" key="8">
    <source>
        <dbReference type="ARBA" id="ARBA00023136"/>
    </source>
</evidence>
<dbReference type="EMBL" id="QEKO01000002">
    <property type="protein sequence ID" value="PVY62113.1"/>
    <property type="molecule type" value="Genomic_DNA"/>
</dbReference>
<dbReference type="CDD" id="cd03225">
    <property type="entry name" value="ABC_cobalt_CbiO_domain1"/>
    <property type="match status" value="1"/>
</dbReference>
<keyword evidence="3" id="KW-1003">Cell membrane</keyword>
<dbReference type="Proteomes" id="UP000246145">
    <property type="component" value="Unassembled WGS sequence"/>
</dbReference>
<dbReference type="GO" id="GO:1904680">
    <property type="term" value="F:peptide transmembrane transporter activity"/>
    <property type="evidence" value="ECO:0007669"/>
    <property type="project" value="InterPro"/>
</dbReference>
<evidence type="ECO:0000313" key="12">
    <source>
        <dbReference type="EMBL" id="PVY62113.1"/>
    </source>
</evidence>
<dbReference type="PROSITE" id="PS50893">
    <property type="entry name" value="ABC_TRANSPORTER_2"/>
    <property type="match status" value="1"/>
</dbReference>
<dbReference type="InterPro" id="IPR003593">
    <property type="entry name" value="AAA+_ATPase"/>
</dbReference>
<dbReference type="PANTHER" id="PTHR24221">
    <property type="entry name" value="ATP-BINDING CASSETTE SUB-FAMILY B"/>
    <property type="match status" value="1"/>
</dbReference>
<comment type="caution">
    <text evidence="12">The sequence shown here is derived from an EMBL/GenBank/DDBJ whole genome shotgun (WGS) entry which is preliminary data.</text>
</comment>
<evidence type="ECO:0000256" key="7">
    <source>
        <dbReference type="ARBA" id="ARBA00022989"/>
    </source>
</evidence>
<keyword evidence="8 9" id="KW-0472">Membrane</keyword>
<dbReference type="Pfam" id="PF00664">
    <property type="entry name" value="ABC_membrane"/>
    <property type="match status" value="1"/>
</dbReference>
<feature type="transmembrane region" description="Helical" evidence="9">
    <location>
        <begin position="21"/>
        <end position="44"/>
    </location>
</feature>
<accession>A0A2U1CM95</accession>
<evidence type="ECO:0000256" key="4">
    <source>
        <dbReference type="ARBA" id="ARBA00022692"/>
    </source>
</evidence>
<dbReference type="InterPro" id="IPR003439">
    <property type="entry name" value="ABC_transporter-like_ATP-bd"/>
</dbReference>
<dbReference type="NCBIfam" id="TIGR01194">
    <property type="entry name" value="cyc_pep_trnsptr"/>
    <property type="match status" value="1"/>
</dbReference>
<evidence type="ECO:0000256" key="6">
    <source>
        <dbReference type="ARBA" id="ARBA00022840"/>
    </source>
</evidence>
<dbReference type="InterPro" id="IPR039421">
    <property type="entry name" value="Type_1_exporter"/>
</dbReference>
<dbReference type="PANTHER" id="PTHR24221:SF654">
    <property type="entry name" value="ATP-BINDING CASSETTE SUB-FAMILY B MEMBER 6"/>
    <property type="match status" value="1"/>
</dbReference>
<keyword evidence="6 12" id="KW-0067">ATP-binding</keyword>
<organism evidence="12 13">
    <name type="scientific">Pusillimonas noertemannii</name>
    <dbReference type="NCBI Taxonomy" id="305977"/>
    <lineage>
        <taxon>Bacteria</taxon>
        <taxon>Pseudomonadati</taxon>
        <taxon>Pseudomonadota</taxon>
        <taxon>Betaproteobacteria</taxon>
        <taxon>Burkholderiales</taxon>
        <taxon>Alcaligenaceae</taxon>
        <taxon>Pusillimonas</taxon>
    </lineage>
</organism>
<feature type="transmembrane region" description="Helical" evidence="9">
    <location>
        <begin position="241"/>
        <end position="263"/>
    </location>
</feature>
<dbReference type="Gene3D" id="1.20.1560.10">
    <property type="entry name" value="ABC transporter type 1, transmembrane domain"/>
    <property type="match status" value="1"/>
</dbReference>
<sequence>MTQATQATGLIAESLRLIRPFWPIAAFATAMGTVSGLATAWLLANINQSLYADGGITSAAMWAFFGLVVLTLSGEIISDLGNSFIGQQIIAGLRTDLVGKIVAAPLEQIERYKEHRLLSALGQDVDTISSFTYSFSSYAIAFAVCLGCMAYLVFLSPLLFALAAVAIGLGVWITRLARNRGRVYQKKARAEQDTLYKFYRAIIEGAKELRINRQRREQVHGRHLVGTIERVRDLRFSAFRIFMSANALDSALYFALIGVILAWQGAFGVERTVVSGFILVLLYMRGPLNHVLGAYGSFVNAQISFSRIARLSKDFANSERYQELDLGRNSADEKDAQPALIEVIQLESLTYTFPTQQGVAPFTLGPLDLTIHGGELLFIVGENGCGKTTLIKLILGLYEAGSGTLKCNGELVEAHDRDTYRQHFSAVFFDYFLFDELALPEGAAHDRAERHMQALEIAHKVSIDNDGRFSTIDLSAGQRKRLALVQVYLEGRPIIVFDEWAAEQDPTFRRIFYTEVLPDLKRQGKTLIVISHDDRYFNVADRVVYMKAGKISRIVVNEPEERSRDAQFALGTASAQVAP</sequence>
<keyword evidence="7 9" id="KW-1133">Transmembrane helix</keyword>
<dbReference type="GO" id="GO:0140359">
    <property type="term" value="F:ABC-type transporter activity"/>
    <property type="evidence" value="ECO:0007669"/>
    <property type="project" value="InterPro"/>
</dbReference>
<dbReference type="InterPro" id="IPR011527">
    <property type="entry name" value="ABC1_TM_dom"/>
</dbReference>
<dbReference type="RefSeq" id="WP_116518109.1">
    <property type="nucleotide sequence ID" value="NZ_JACCEX010000002.1"/>
</dbReference>
<dbReference type="AlphaFoldDB" id="A0A2U1CM95"/>
<dbReference type="GO" id="GO:0005524">
    <property type="term" value="F:ATP binding"/>
    <property type="evidence" value="ECO:0007669"/>
    <property type="project" value="UniProtKB-KW"/>
</dbReference>
<dbReference type="InterPro" id="IPR036640">
    <property type="entry name" value="ABC1_TM_sf"/>
</dbReference>
<dbReference type="InterPro" id="IPR017871">
    <property type="entry name" value="ABC_transporter-like_CS"/>
</dbReference>
<evidence type="ECO:0000256" key="3">
    <source>
        <dbReference type="ARBA" id="ARBA00022475"/>
    </source>
</evidence>
<dbReference type="GO" id="GO:0034040">
    <property type="term" value="F:ATPase-coupled lipid transmembrane transporter activity"/>
    <property type="evidence" value="ECO:0007669"/>
    <property type="project" value="TreeGrafter"/>
</dbReference>
<dbReference type="Gene3D" id="3.40.50.300">
    <property type="entry name" value="P-loop containing nucleotide triphosphate hydrolases"/>
    <property type="match status" value="1"/>
</dbReference>
<comment type="subcellular location">
    <subcellularLocation>
        <location evidence="1">Cell membrane</location>
        <topology evidence="1">Multi-pass membrane protein</topology>
    </subcellularLocation>
</comment>
<evidence type="ECO:0000313" key="13">
    <source>
        <dbReference type="Proteomes" id="UP000246145"/>
    </source>
</evidence>
<dbReference type="PROSITE" id="PS50929">
    <property type="entry name" value="ABC_TM1F"/>
    <property type="match status" value="1"/>
</dbReference>
<keyword evidence="4 9" id="KW-0812">Transmembrane</keyword>
<evidence type="ECO:0000256" key="5">
    <source>
        <dbReference type="ARBA" id="ARBA00022741"/>
    </source>
</evidence>
<feature type="domain" description="ABC transmembrane type-1" evidence="11">
    <location>
        <begin position="24"/>
        <end position="300"/>
    </location>
</feature>
<proteinExistence type="predicted"/>
<dbReference type="PROSITE" id="PS00211">
    <property type="entry name" value="ABC_TRANSPORTER_1"/>
    <property type="match status" value="1"/>
</dbReference>
<dbReference type="SUPFAM" id="SSF90123">
    <property type="entry name" value="ABC transporter transmembrane region"/>
    <property type="match status" value="1"/>
</dbReference>
<protein>
    <submittedName>
        <fullName evidence="12">Putative ATP-binding cassette transporter</fullName>
    </submittedName>
</protein>
<evidence type="ECO:0000256" key="2">
    <source>
        <dbReference type="ARBA" id="ARBA00022448"/>
    </source>
</evidence>
<dbReference type="OrthoDB" id="9760776at2"/>
<feature type="transmembrane region" description="Helical" evidence="9">
    <location>
        <begin position="50"/>
        <end position="72"/>
    </location>
</feature>
<dbReference type="SUPFAM" id="SSF52540">
    <property type="entry name" value="P-loop containing nucleoside triphosphate hydrolases"/>
    <property type="match status" value="1"/>
</dbReference>